<keyword evidence="1" id="KW-0472">Membrane</keyword>
<accession>A0A1F8BHG8</accession>
<reference evidence="2 3" key="1">
    <citation type="journal article" date="2016" name="Nat. Commun.">
        <title>Thousands of microbial genomes shed light on interconnected biogeochemical processes in an aquifer system.</title>
        <authorList>
            <person name="Anantharaman K."/>
            <person name="Brown C.T."/>
            <person name="Hug L.A."/>
            <person name="Sharon I."/>
            <person name="Castelle C.J."/>
            <person name="Probst A.J."/>
            <person name="Thomas B.C."/>
            <person name="Singh A."/>
            <person name="Wilkins M.J."/>
            <person name="Karaoz U."/>
            <person name="Brodie E.L."/>
            <person name="Williams K.H."/>
            <person name="Hubbard S.S."/>
            <person name="Banfield J.F."/>
        </authorList>
    </citation>
    <scope>NUCLEOTIDE SEQUENCE [LARGE SCALE GENOMIC DNA]</scope>
</reference>
<sequence>MQENIFLLVIRRQLVLKKIITILLASLVAGLLVSLYFFYLENTFNDVGSVVFTNTYKQDWDTYEGGSFSFEYPTYFKRSGVQLVGSGSYEELVNDDRSQALTVEIRANYNNASGKVFSSLEEFVGNFQKEKQTKIFIDGYEAIRILPYGGEGTDSSALYVIGPGGGPIITLDFSNNYDIDMAEARNGNRIFNQIVSTLRFNNFSMAGWRTYKSRLGFEFQMPDDFASNEGGNLEIYSPTTKCETSYTEGEKEDISEAKISFTVHEGDDINLAWLKAFGYQLEGNFDGEAFFDGHETYYFYQGAEMVYGRTAYLVDLGEGKFLEINKYSPNLVFNCDQSIDNLSAIDAQILSTLRID</sequence>
<feature type="transmembrane region" description="Helical" evidence="1">
    <location>
        <begin position="20"/>
        <end position="39"/>
    </location>
</feature>
<name>A0A1F8BHG8_9BACT</name>
<gene>
    <name evidence="2" type="ORF">A2961_01870</name>
</gene>
<proteinExistence type="predicted"/>
<protein>
    <submittedName>
        <fullName evidence="2">Uncharacterized protein</fullName>
    </submittedName>
</protein>
<dbReference type="EMBL" id="MGHF01000016">
    <property type="protein sequence ID" value="OGM63504.1"/>
    <property type="molecule type" value="Genomic_DNA"/>
</dbReference>
<evidence type="ECO:0000313" key="2">
    <source>
        <dbReference type="EMBL" id="OGM63504.1"/>
    </source>
</evidence>
<dbReference type="Proteomes" id="UP000177082">
    <property type="component" value="Unassembled WGS sequence"/>
</dbReference>
<keyword evidence="1" id="KW-0812">Transmembrane</keyword>
<keyword evidence="1" id="KW-1133">Transmembrane helix</keyword>
<organism evidence="2 3">
    <name type="scientific">Candidatus Woesebacteria bacterium RIFCSPLOWO2_01_FULL_39_21</name>
    <dbReference type="NCBI Taxonomy" id="1802519"/>
    <lineage>
        <taxon>Bacteria</taxon>
        <taxon>Candidatus Woeseibacteriota</taxon>
    </lineage>
</organism>
<dbReference type="STRING" id="1802519.A2961_01870"/>
<evidence type="ECO:0000313" key="3">
    <source>
        <dbReference type="Proteomes" id="UP000177082"/>
    </source>
</evidence>
<dbReference type="AlphaFoldDB" id="A0A1F8BHG8"/>
<comment type="caution">
    <text evidence="2">The sequence shown here is derived from an EMBL/GenBank/DDBJ whole genome shotgun (WGS) entry which is preliminary data.</text>
</comment>
<evidence type="ECO:0000256" key="1">
    <source>
        <dbReference type="SAM" id="Phobius"/>
    </source>
</evidence>